<reference evidence="2" key="1">
    <citation type="submission" date="2023-06" db="EMBL/GenBank/DDBJ databases">
        <authorList>
            <person name="Zhang S."/>
        </authorList>
    </citation>
    <scope>NUCLEOTIDE SEQUENCE</scope>
    <source>
        <strain evidence="2">SG2303</strain>
    </source>
</reference>
<name>A0ABT7XQ24_9NEIS</name>
<protein>
    <submittedName>
        <fullName evidence="2">MOSC domain-containing protein</fullName>
    </submittedName>
</protein>
<dbReference type="Pfam" id="PF03473">
    <property type="entry name" value="MOSC"/>
    <property type="match status" value="1"/>
</dbReference>
<dbReference type="InterPro" id="IPR005302">
    <property type="entry name" value="MoCF_Sase_C"/>
</dbReference>
<organism evidence="2 3">
    <name type="scientific">Crenobacter oryzisoli</name>
    <dbReference type="NCBI Taxonomy" id="3056844"/>
    <lineage>
        <taxon>Bacteria</taxon>
        <taxon>Pseudomonadati</taxon>
        <taxon>Pseudomonadota</taxon>
        <taxon>Betaproteobacteria</taxon>
        <taxon>Neisseriales</taxon>
        <taxon>Neisseriaceae</taxon>
        <taxon>Crenobacter</taxon>
    </lineage>
</organism>
<keyword evidence="3" id="KW-1185">Reference proteome</keyword>
<dbReference type="InterPro" id="IPR011037">
    <property type="entry name" value="Pyrv_Knase-like_insert_dom_sf"/>
</dbReference>
<dbReference type="SUPFAM" id="SSF50800">
    <property type="entry name" value="PK beta-barrel domain-like"/>
    <property type="match status" value="1"/>
</dbReference>
<dbReference type="PROSITE" id="PS51340">
    <property type="entry name" value="MOSC"/>
    <property type="match status" value="1"/>
</dbReference>
<evidence type="ECO:0000259" key="1">
    <source>
        <dbReference type="PROSITE" id="PS51340"/>
    </source>
</evidence>
<evidence type="ECO:0000313" key="2">
    <source>
        <dbReference type="EMBL" id="MDN0075901.1"/>
    </source>
</evidence>
<dbReference type="PANTHER" id="PTHR14237:SF19">
    <property type="entry name" value="MITOCHONDRIAL AMIDOXIME REDUCING COMPONENT 1"/>
    <property type="match status" value="1"/>
</dbReference>
<dbReference type="SUPFAM" id="SSF141673">
    <property type="entry name" value="MOSC N-terminal domain-like"/>
    <property type="match status" value="1"/>
</dbReference>
<sequence length="265" mass="29363">MQLSQLYVHPLKSGRGIAYSRAYAGLQGLLHDREWLITLPDGQFITARDEAKLVTLRVTPLAGALLLHAPGRAPIAALTPVYTEPVATTVWRDHFTAQHGDPDVDAYLSDWLGKPCQLLWLGAKPTRSQKTIAAPLSFADGYPYLLINRVSLDALNEMLPRPVTERHFRPNLVIDGALPWEEDDWQVLKIGDIVFDVAKPCTRCVLTTIDPELGERDPGGEPLKTLIRTRQLPEGICFGVNLVARSEGILEVGAPVEVLEGKYRF</sequence>
<proteinExistence type="predicted"/>
<comment type="caution">
    <text evidence="2">The sequence shown here is derived from an EMBL/GenBank/DDBJ whole genome shotgun (WGS) entry which is preliminary data.</text>
</comment>
<dbReference type="PANTHER" id="PTHR14237">
    <property type="entry name" value="MOLYBDOPTERIN COFACTOR SULFURASE MOSC"/>
    <property type="match status" value="1"/>
</dbReference>
<dbReference type="InterPro" id="IPR005303">
    <property type="entry name" value="MOCOS_middle"/>
</dbReference>
<feature type="domain" description="MOSC" evidence="1">
    <location>
        <begin position="116"/>
        <end position="259"/>
    </location>
</feature>
<evidence type="ECO:0000313" key="3">
    <source>
        <dbReference type="Proteomes" id="UP001168540"/>
    </source>
</evidence>
<dbReference type="RefSeq" id="WP_289830545.1">
    <property type="nucleotide sequence ID" value="NZ_JAUEDK010000023.1"/>
</dbReference>
<dbReference type="Pfam" id="PF03476">
    <property type="entry name" value="MOSC_N"/>
    <property type="match status" value="1"/>
</dbReference>
<accession>A0ABT7XQ24</accession>
<gene>
    <name evidence="2" type="ORF">QU481_13495</name>
</gene>
<dbReference type="EMBL" id="JAUEDK010000023">
    <property type="protein sequence ID" value="MDN0075901.1"/>
    <property type="molecule type" value="Genomic_DNA"/>
</dbReference>
<dbReference type="Proteomes" id="UP001168540">
    <property type="component" value="Unassembled WGS sequence"/>
</dbReference>